<feature type="transmembrane region" description="Helical" evidence="2">
    <location>
        <begin position="31"/>
        <end position="53"/>
    </location>
</feature>
<dbReference type="Proteomes" id="UP001521184">
    <property type="component" value="Unassembled WGS sequence"/>
</dbReference>
<keyword evidence="2" id="KW-0472">Membrane</keyword>
<sequence>MQSASHHDPSDSAHYADQTRRGARIWRLTRAWYFFPLHAILVIVFAVVALAILDGKTFPTSSNAPFGTTITHIFKGQLRQADVTTLVSAALVLVRLTLNVCSSIAAQRSIFILLEKCGITLQEIERIFSFEQGPLGMNGFKLGTVILLLLLIPAQLSAPLAQGALSWEPQLSLRHADYNVSLNIAGPGDAFNQFKNHDEPRDFSIKRASGLAVIHRFGPDFYSVMDSDEKVPSRRWAPAFREHELSNQTKGYQALPGNTSIGNTTLPFFRMSNLAWIDYDDSLAHFLAWDNGLFNVTSPMNPLRASLPGNAVILRDSPIHTWTTAWPNATLLNTTFKIAVLAERLDGSNSAPTCPDTSTVFGALPKTKPYTAVGPTNFTNCYLFATASVLAGTTPCLDCSIISPGVVERPGNKTLPFTLHPDPLVPLAMGMLPETMLSIVTGNATYAPTWANLPGFLAGAFSAAYQASWNDLTDRLALPDTHSATSNISLPHYPLRAAVDAPRVRTWLALHLLVLAAGALLALLQARCAHRAVEDFAAACLLADPLPVVRAPDAAAVRTAARVDARDSARVGALVMREEGGGALRFRVLKRKRDGVVVGGDKLGEWGGWGGWGGAAADIRGRRAARRRESWGDLSLLSGRSGSGSSIVYEPVVAEEREGEAGAGSGSLYTYAHTHTPQTASSWHSSPGYAR</sequence>
<keyword evidence="2" id="KW-1133">Transmembrane helix</keyword>
<name>A0ABR3TP10_9PEZI</name>
<evidence type="ECO:0000256" key="1">
    <source>
        <dbReference type="SAM" id="MobiDB-lite"/>
    </source>
</evidence>
<evidence type="ECO:0000313" key="3">
    <source>
        <dbReference type="EMBL" id="KAL1641515.1"/>
    </source>
</evidence>
<evidence type="ECO:0000313" key="4">
    <source>
        <dbReference type="Proteomes" id="UP001521184"/>
    </source>
</evidence>
<comment type="caution">
    <text evidence="3">The sequence shown here is derived from an EMBL/GenBank/DDBJ whole genome shotgun (WGS) entry which is preliminary data.</text>
</comment>
<protein>
    <submittedName>
        <fullName evidence="3">Uncharacterized protein</fullName>
    </submittedName>
</protein>
<reference evidence="3 4" key="1">
    <citation type="journal article" date="2023" name="Plant Dis.">
        <title>First Report of Diplodia intermedia Causing Canker and Dieback Diseases on Apple Trees in Canada.</title>
        <authorList>
            <person name="Ellouze W."/>
            <person name="Ilyukhin E."/>
            <person name="Sulman M."/>
            <person name="Ali S."/>
        </authorList>
    </citation>
    <scope>NUCLEOTIDE SEQUENCE [LARGE SCALE GENOMIC DNA]</scope>
    <source>
        <strain evidence="3 4">M45-28</strain>
    </source>
</reference>
<organism evidence="3 4">
    <name type="scientific">Diplodia intermedia</name>
    <dbReference type="NCBI Taxonomy" id="856260"/>
    <lineage>
        <taxon>Eukaryota</taxon>
        <taxon>Fungi</taxon>
        <taxon>Dikarya</taxon>
        <taxon>Ascomycota</taxon>
        <taxon>Pezizomycotina</taxon>
        <taxon>Dothideomycetes</taxon>
        <taxon>Dothideomycetes incertae sedis</taxon>
        <taxon>Botryosphaeriales</taxon>
        <taxon>Botryosphaeriaceae</taxon>
        <taxon>Diplodia</taxon>
    </lineage>
</organism>
<feature type="compositionally biased region" description="Polar residues" evidence="1">
    <location>
        <begin position="673"/>
        <end position="685"/>
    </location>
</feature>
<accession>A0ABR3TP10</accession>
<keyword evidence="4" id="KW-1185">Reference proteome</keyword>
<gene>
    <name evidence="3" type="ORF">SLS58_006020</name>
</gene>
<feature type="region of interest" description="Disordered" evidence="1">
    <location>
        <begin position="658"/>
        <end position="691"/>
    </location>
</feature>
<evidence type="ECO:0000256" key="2">
    <source>
        <dbReference type="SAM" id="Phobius"/>
    </source>
</evidence>
<dbReference type="EMBL" id="JAKEKT020000039">
    <property type="protein sequence ID" value="KAL1641515.1"/>
    <property type="molecule type" value="Genomic_DNA"/>
</dbReference>
<proteinExistence type="predicted"/>
<keyword evidence="2" id="KW-0812">Transmembrane</keyword>